<evidence type="ECO:0000259" key="7">
    <source>
        <dbReference type="PROSITE" id="PS50949"/>
    </source>
</evidence>
<gene>
    <name evidence="8" type="ORF">SAMN05216266_10690</name>
</gene>
<organism evidence="8 9">
    <name type="scientific">Amycolatopsis marina</name>
    <dbReference type="NCBI Taxonomy" id="490629"/>
    <lineage>
        <taxon>Bacteria</taxon>
        <taxon>Bacillati</taxon>
        <taxon>Actinomycetota</taxon>
        <taxon>Actinomycetes</taxon>
        <taxon>Pseudonocardiales</taxon>
        <taxon>Pseudonocardiaceae</taxon>
        <taxon>Amycolatopsis</taxon>
    </lineage>
</organism>
<dbReference type="GO" id="GO:0030170">
    <property type="term" value="F:pyridoxal phosphate binding"/>
    <property type="evidence" value="ECO:0007669"/>
    <property type="project" value="InterPro"/>
</dbReference>
<dbReference type="SUPFAM" id="SSF53383">
    <property type="entry name" value="PLP-dependent transferases"/>
    <property type="match status" value="1"/>
</dbReference>
<sequence>MVVEPMAVEVDRFDQGALGRGAALASLLGDWTSGPGPLYRKLADALARAVREGALRAGDRLPAERELAGVLAVSRATVVGAYDELRGREVIERRQGSGTRISRATRAPLSDGRVRGGGAGTIFQRLIDGPGPLISLACAADRGGHEVTEALQDVLSLDMDALLGDPGYHPRGLPVLREAIAEHYTAHGLPTCADQILVTTGAHQALVVIAEVYLRKAATVVVEAPSWPACLDVFRSASAELVPVPMDDEGIEVRALRAALVEHAPALLYVMPSYHNPTGVLMSEMRRRQVVELAARYDVPILEDNAYAGMGLSDNALETPAPLATVAGDEVESVMVESLGKAVWGGLRIGWVRGPVEVIERCARRKALADLGSPVIDQAVAARLVPRLDELARNRSAGQRERCTALEELLRQRLPDWRWRRPDGGSSLWVELPDTNADVFAQLALRHGVEVIPGSTMDHTGGHENFLRIPFTHSQDVLEELVQRLCRAWAELRRHGPQDSAPLRPII</sequence>
<dbReference type="PANTHER" id="PTHR46577">
    <property type="entry name" value="HTH-TYPE TRANSCRIPTIONAL REGULATORY PROTEIN GABR"/>
    <property type="match status" value="1"/>
</dbReference>
<dbReference type="STRING" id="490629.SAMN05216266_10690"/>
<dbReference type="PROSITE" id="PS50949">
    <property type="entry name" value="HTH_GNTR"/>
    <property type="match status" value="1"/>
</dbReference>
<dbReference type="InterPro" id="IPR051446">
    <property type="entry name" value="HTH_trans_reg/aminotransferase"/>
</dbReference>
<dbReference type="SUPFAM" id="SSF46785">
    <property type="entry name" value="Winged helix' DNA-binding domain"/>
    <property type="match status" value="1"/>
</dbReference>
<dbReference type="Pfam" id="PF00392">
    <property type="entry name" value="GntR"/>
    <property type="match status" value="1"/>
</dbReference>
<dbReference type="GO" id="GO:0003677">
    <property type="term" value="F:DNA binding"/>
    <property type="evidence" value="ECO:0007669"/>
    <property type="project" value="UniProtKB-KW"/>
</dbReference>
<dbReference type="InterPro" id="IPR015422">
    <property type="entry name" value="PyrdxlP-dep_Trfase_small"/>
</dbReference>
<dbReference type="InterPro" id="IPR015424">
    <property type="entry name" value="PyrdxlP-dep_Trfase"/>
</dbReference>
<reference evidence="9" key="1">
    <citation type="submission" date="2016-10" db="EMBL/GenBank/DDBJ databases">
        <authorList>
            <person name="Varghese N."/>
            <person name="Submissions S."/>
        </authorList>
    </citation>
    <scope>NUCLEOTIDE SEQUENCE [LARGE SCALE GENOMIC DNA]</scope>
    <source>
        <strain evidence="9">CGMCC 4.3568</strain>
    </source>
</reference>
<keyword evidence="5" id="KW-0804">Transcription</keyword>
<dbReference type="Gene3D" id="3.90.1150.10">
    <property type="entry name" value="Aspartate Aminotransferase, domain 1"/>
    <property type="match status" value="1"/>
</dbReference>
<dbReference type="SMART" id="SM00345">
    <property type="entry name" value="HTH_GNTR"/>
    <property type="match status" value="1"/>
</dbReference>
<dbReference type="AlphaFoldDB" id="A0A1I0Z7J3"/>
<dbReference type="InterPro" id="IPR036388">
    <property type="entry name" value="WH-like_DNA-bd_sf"/>
</dbReference>
<dbReference type="InterPro" id="IPR004839">
    <property type="entry name" value="Aminotransferase_I/II_large"/>
</dbReference>
<dbReference type="PANTHER" id="PTHR46577:SF1">
    <property type="entry name" value="HTH-TYPE TRANSCRIPTIONAL REGULATORY PROTEIN GABR"/>
    <property type="match status" value="1"/>
</dbReference>
<evidence type="ECO:0000256" key="4">
    <source>
        <dbReference type="ARBA" id="ARBA00023125"/>
    </source>
</evidence>
<dbReference type="GO" id="GO:0008483">
    <property type="term" value="F:transaminase activity"/>
    <property type="evidence" value="ECO:0007669"/>
    <property type="project" value="UniProtKB-KW"/>
</dbReference>
<dbReference type="InterPro" id="IPR036390">
    <property type="entry name" value="WH_DNA-bd_sf"/>
</dbReference>
<keyword evidence="3" id="KW-0805">Transcription regulation</keyword>
<keyword evidence="2" id="KW-0663">Pyridoxal phosphate</keyword>
<evidence type="ECO:0000256" key="5">
    <source>
        <dbReference type="ARBA" id="ARBA00023163"/>
    </source>
</evidence>
<keyword evidence="6" id="KW-0045">Antibiotic biosynthesis</keyword>
<evidence type="ECO:0000256" key="3">
    <source>
        <dbReference type="ARBA" id="ARBA00023015"/>
    </source>
</evidence>
<dbReference type="Gene3D" id="3.40.640.10">
    <property type="entry name" value="Type I PLP-dependent aspartate aminotransferase-like (Major domain)"/>
    <property type="match status" value="1"/>
</dbReference>
<dbReference type="GO" id="GO:0017000">
    <property type="term" value="P:antibiotic biosynthetic process"/>
    <property type="evidence" value="ECO:0007669"/>
    <property type="project" value="UniProtKB-KW"/>
</dbReference>
<protein>
    <submittedName>
        <fullName evidence="8">DNA-binding transcriptional regulator, MocR family, contains an aminotransferase domain</fullName>
    </submittedName>
</protein>
<comment type="similarity">
    <text evidence="1">In the C-terminal section; belongs to the class-I pyridoxal-phosphate-dependent aminotransferase family.</text>
</comment>
<keyword evidence="8" id="KW-0808">Transferase</keyword>
<keyword evidence="4 8" id="KW-0238">DNA-binding</keyword>
<dbReference type="InterPro" id="IPR015421">
    <property type="entry name" value="PyrdxlP-dep_Trfase_major"/>
</dbReference>
<accession>A0A1I0Z7J3</accession>
<evidence type="ECO:0000313" key="9">
    <source>
        <dbReference type="Proteomes" id="UP000243799"/>
    </source>
</evidence>
<dbReference type="Gene3D" id="1.10.10.10">
    <property type="entry name" value="Winged helix-like DNA-binding domain superfamily/Winged helix DNA-binding domain"/>
    <property type="match status" value="1"/>
</dbReference>
<proteinExistence type="inferred from homology"/>
<keyword evidence="9" id="KW-1185">Reference proteome</keyword>
<dbReference type="Pfam" id="PF00155">
    <property type="entry name" value="Aminotran_1_2"/>
    <property type="match status" value="1"/>
</dbReference>
<evidence type="ECO:0000256" key="6">
    <source>
        <dbReference type="ARBA" id="ARBA00023194"/>
    </source>
</evidence>
<dbReference type="Proteomes" id="UP000243799">
    <property type="component" value="Unassembled WGS sequence"/>
</dbReference>
<dbReference type="CDD" id="cd07377">
    <property type="entry name" value="WHTH_GntR"/>
    <property type="match status" value="1"/>
</dbReference>
<dbReference type="CDD" id="cd00609">
    <property type="entry name" value="AAT_like"/>
    <property type="match status" value="1"/>
</dbReference>
<dbReference type="EMBL" id="FOKG01000006">
    <property type="protein sequence ID" value="SFB20233.1"/>
    <property type="molecule type" value="Genomic_DNA"/>
</dbReference>
<evidence type="ECO:0000256" key="2">
    <source>
        <dbReference type="ARBA" id="ARBA00022898"/>
    </source>
</evidence>
<dbReference type="GO" id="GO:0003700">
    <property type="term" value="F:DNA-binding transcription factor activity"/>
    <property type="evidence" value="ECO:0007669"/>
    <property type="project" value="InterPro"/>
</dbReference>
<name>A0A1I0Z7J3_9PSEU</name>
<keyword evidence="8" id="KW-0032">Aminotransferase</keyword>
<evidence type="ECO:0000313" key="8">
    <source>
        <dbReference type="EMBL" id="SFB20233.1"/>
    </source>
</evidence>
<evidence type="ECO:0000256" key="1">
    <source>
        <dbReference type="ARBA" id="ARBA00005384"/>
    </source>
</evidence>
<dbReference type="InterPro" id="IPR000524">
    <property type="entry name" value="Tscrpt_reg_HTH_GntR"/>
</dbReference>
<feature type="domain" description="HTH gntR-type" evidence="7">
    <location>
        <begin position="36"/>
        <end position="104"/>
    </location>
</feature>